<dbReference type="PANTHER" id="PTHR34309:SF1">
    <property type="entry name" value="PROTEIN GLCG"/>
    <property type="match status" value="1"/>
</dbReference>
<name>A0A0D6JU32_9EURY</name>
<dbReference type="Pfam" id="PF03928">
    <property type="entry name" value="HbpS-like"/>
    <property type="match status" value="1"/>
</dbReference>
<proteinExistence type="predicted"/>
<dbReference type="Proteomes" id="UP000198902">
    <property type="component" value="Unassembled WGS sequence"/>
</dbReference>
<dbReference type="SUPFAM" id="SSF143744">
    <property type="entry name" value="GlcG-like"/>
    <property type="match status" value="1"/>
</dbReference>
<dbReference type="InterPro" id="IPR005624">
    <property type="entry name" value="PduO/GlcC-like"/>
</dbReference>
<dbReference type="OrthoDB" id="23563at2157"/>
<dbReference type="RefSeq" id="WP_089780143.1">
    <property type="nucleotide sequence ID" value="NZ_CABLRR010000003.1"/>
</dbReference>
<evidence type="ECO:0000313" key="2">
    <source>
        <dbReference type="Proteomes" id="UP000198902"/>
    </source>
</evidence>
<reference evidence="2" key="1">
    <citation type="submission" date="2015-03" db="EMBL/GenBank/DDBJ databases">
        <authorList>
            <person name="Urmite Genomes"/>
        </authorList>
    </citation>
    <scope>NUCLEOTIDE SEQUENCE [LARGE SCALE GENOMIC DNA]</scope>
    <source>
        <strain evidence="2">Arc-Hr</strain>
    </source>
</reference>
<dbReference type="Gene3D" id="3.30.450.150">
    <property type="entry name" value="Haem-degrading domain"/>
    <property type="match status" value="1"/>
</dbReference>
<accession>A0A0D6JU32</accession>
<sequence>MVQELTLAEAKTILDAAEEKAEDLGVPLNLAVTNSEGNLLGFRRMDGAKLVASNIAQNKAYTAAAVKKPTHELKEGAEPGGDVYGLHTTDNGRVVVFGGGFPVEHDGVVVGAVGASGGAVSEDMEASQAGLEAFEPLR</sequence>
<gene>
    <name evidence="1" type="ORF">BN996_02875</name>
</gene>
<dbReference type="PANTHER" id="PTHR34309">
    <property type="entry name" value="SLR1406 PROTEIN"/>
    <property type="match status" value="1"/>
</dbReference>
<evidence type="ECO:0008006" key="3">
    <source>
        <dbReference type="Google" id="ProtNLM"/>
    </source>
</evidence>
<organism evidence="1 2">
    <name type="scientific">Haloferax massiliensis</name>
    <dbReference type="NCBI Taxonomy" id="1476858"/>
    <lineage>
        <taxon>Archaea</taxon>
        <taxon>Methanobacteriati</taxon>
        <taxon>Methanobacteriota</taxon>
        <taxon>Stenosarchaea group</taxon>
        <taxon>Halobacteria</taxon>
        <taxon>Halobacteriales</taxon>
        <taxon>Haloferacaceae</taxon>
        <taxon>Haloferax</taxon>
    </lineage>
</organism>
<dbReference type="InterPro" id="IPR038084">
    <property type="entry name" value="PduO/GlcC-like_sf"/>
</dbReference>
<protein>
    <recommendedName>
        <fullName evidence="3">Heme-binding protein</fullName>
    </recommendedName>
</protein>
<dbReference type="InterPro" id="IPR052517">
    <property type="entry name" value="GlcG_carb_metab_protein"/>
</dbReference>
<dbReference type="AlphaFoldDB" id="A0A0D6JU32"/>
<evidence type="ECO:0000313" key="1">
    <source>
        <dbReference type="EMBL" id="CQR51893.1"/>
    </source>
</evidence>
<keyword evidence="2" id="KW-1185">Reference proteome</keyword>
<dbReference type="EMBL" id="CSTE01000003">
    <property type="protein sequence ID" value="CQR51893.1"/>
    <property type="molecule type" value="Genomic_DNA"/>
</dbReference>